<organism evidence="2 4">
    <name type="scientific">Oceanobacillus picturae</name>
    <dbReference type="NCBI Taxonomy" id="171693"/>
    <lineage>
        <taxon>Bacteria</taxon>
        <taxon>Bacillati</taxon>
        <taxon>Bacillota</taxon>
        <taxon>Bacilli</taxon>
        <taxon>Bacillales</taxon>
        <taxon>Bacillaceae</taxon>
        <taxon>Oceanobacillus</taxon>
    </lineage>
</organism>
<evidence type="ECO:0000313" key="5">
    <source>
        <dbReference type="Proteomes" id="UP000052946"/>
    </source>
</evidence>
<dbReference type="GO" id="GO:0016787">
    <property type="term" value="F:hydrolase activity"/>
    <property type="evidence" value="ECO:0007669"/>
    <property type="project" value="UniProtKB-KW"/>
</dbReference>
<reference evidence="2 4" key="1">
    <citation type="submission" date="2014-03" db="EMBL/GenBank/DDBJ databases">
        <title>Draft genome sequencing of Oceanobacillus picturae strain S1 isolated from human gut.</title>
        <authorList>
            <person name="Croce O."/>
            <person name="Lagier J.C."/>
            <person name="Raoult D."/>
        </authorList>
    </citation>
    <scope>NUCLEOTIDE SEQUENCE [LARGE SCALE GENOMIC DNA]</scope>
    <source>
        <strain evidence="2 4">S1</strain>
    </source>
</reference>
<gene>
    <name evidence="2" type="ORF">BN988_02891</name>
    <name evidence="3" type="ORF">OPHB3_1244</name>
</gene>
<dbReference type="InterPro" id="IPR034660">
    <property type="entry name" value="DinB/YfiT-like"/>
</dbReference>
<dbReference type="EMBL" id="BBXV01000013">
    <property type="protein sequence ID" value="GAQ17319.1"/>
    <property type="molecule type" value="Genomic_DNA"/>
</dbReference>
<dbReference type="OrthoDB" id="1434917at2"/>
<sequence>MNFNLKEAIEVLERTPKTLESLLVGLSDEWLQCNEGEGTWNSTQVVEHLIECEKSNWIPRIKTILEERGNTGNRVFPPFDRDAHLTNPSQSSISEKLEEFKRLRGQNIAFVRAEITGDSQFELTGEHPSFGKVKLRELLSTWVVHDLTHVSQIVRVMSERYREDVGPWVEYLSVLKG</sequence>
<evidence type="ECO:0000313" key="2">
    <source>
        <dbReference type="EMBL" id="CDO04337.1"/>
    </source>
</evidence>
<name>W9AN45_9BACI</name>
<evidence type="ECO:0000313" key="4">
    <source>
        <dbReference type="Proteomes" id="UP000028863"/>
    </source>
</evidence>
<dbReference type="RefSeq" id="WP_036577343.1">
    <property type="nucleotide sequence ID" value="NZ_BBXV01000013.1"/>
</dbReference>
<reference evidence="3 5" key="4">
    <citation type="journal article" date="2016" name="Genome Announc.">
        <title>Draft Genome Sequence of Oceanobacillus picturae Heshi-B3, Isolated from Fermented Rice Bran in a Traditional Japanese Seafood Dish.</title>
        <authorList>
            <person name="Akuzawa S."/>
            <person name="Nagaoka J."/>
            <person name="Kanekatsu M."/>
            <person name="Kanesaki Y."/>
            <person name="Suzuki T."/>
        </authorList>
    </citation>
    <scope>NUCLEOTIDE SEQUENCE [LARGE SCALE GENOMIC DNA]</scope>
    <source>
        <strain evidence="3 5">Heshi-B3</strain>
    </source>
</reference>
<feature type="domain" description="DinB-like" evidence="1">
    <location>
        <begin position="12"/>
        <end position="153"/>
    </location>
</feature>
<dbReference type="STRING" id="171693.BN988_02891"/>
<dbReference type="Gene3D" id="1.20.120.450">
    <property type="entry name" value="dinb family like domain"/>
    <property type="match status" value="1"/>
</dbReference>
<dbReference type="Proteomes" id="UP000028863">
    <property type="component" value="Unassembled WGS sequence"/>
</dbReference>
<accession>W9AN45</accession>
<dbReference type="InterPro" id="IPR024775">
    <property type="entry name" value="DinB-like"/>
</dbReference>
<reference evidence="2 4" key="2">
    <citation type="submission" date="2014-03" db="EMBL/GenBank/DDBJ databases">
        <authorList>
            <person name="Urmite Genomes U."/>
        </authorList>
    </citation>
    <scope>NUCLEOTIDE SEQUENCE [LARGE SCALE GENOMIC DNA]</scope>
    <source>
        <strain evidence="2 4">S1</strain>
    </source>
</reference>
<evidence type="ECO:0000313" key="3">
    <source>
        <dbReference type="EMBL" id="GAQ17319.1"/>
    </source>
</evidence>
<evidence type="ECO:0000259" key="1">
    <source>
        <dbReference type="Pfam" id="PF12867"/>
    </source>
</evidence>
<dbReference type="Pfam" id="PF12867">
    <property type="entry name" value="DinB_2"/>
    <property type="match status" value="1"/>
</dbReference>
<keyword evidence="2" id="KW-0378">Hydrolase</keyword>
<dbReference type="eggNOG" id="COG2318">
    <property type="taxonomic scope" value="Bacteria"/>
</dbReference>
<reference evidence="5" key="3">
    <citation type="submission" date="2015-07" db="EMBL/GenBank/DDBJ databases">
        <title>Draft Genome Sequence of Oceanobacillus picturae Heshi-B3 that Was Isolated from Fermented Rice Bran with Aging Salted Mackerel, Which Was Named Heshiko as Traditional Fermented Seafood in Japan.</title>
        <authorList>
            <person name="Akuzawa S."/>
            <person name="Nakagawa J."/>
            <person name="Kanekatsu T."/>
            <person name="Kanesaki Y."/>
            <person name="Suzuki T."/>
        </authorList>
    </citation>
    <scope>NUCLEOTIDE SEQUENCE [LARGE SCALE GENOMIC DNA]</scope>
    <source>
        <strain evidence="5">Heshi-B3</strain>
    </source>
</reference>
<dbReference type="SUPFAM" id="SSF109854">
    <property type="entry name" value="DinB/YfiT-like putative metalloenzymes"/>
    <property type="match status" value="1"/>
</dbReference>
<protein>
    <submittedName>
        <fullName evidence="2">Metal-dependent hydrolase</fullName>
    </submittedName>
</protein>
<keyword evidence="4" id="KW-1185">Reference proteome</keyword>
<dbReference type="Proteomes" id="UP000052946">
    <property type="component" value="Unassembled WGS sequence"/>
</dbReference>
<dbReference type="AlphaFoldDB" id="W9AN45"/>
<dbReference type="EMBL" id="CCAX010000002">
    <property type="protein sequence ID" value="CDO04337.1"/>
    <property type="molecule type" value="Genomic_DNA"/>
</dbReference>
<proteinExistence type="predicted"/>
<comment type="caution">
    <text evidence="2">The sequence shown here is derived from an EMBL/GenBank/DDBJ whole genome shotgun (WGS) entry which is preliminary data.</text>
</comment>